<accession>A0ACC5M709</accession>
<comment type="caution">
    <text evidence="1">The sequence shown here is derived from an EMBL/GenBank/DDBJ whole genome shotgun (WGS) entry which is preliminary data.</text>
</comment>
<gene>
    <name evidence="1" type="ORF">FHR69_000309</name>
</gene>
<evidence type="ECO:0000313" key="1">
    <source>
        <dbReference type="EMBL" id="MBB2884443.1"/>
    </source>
</evidence>
<dbReference type="EMBL" id="JACHVR010000001">
    <property type="protein sequence ID" value="MBB2884443.1"/>
    <property type="molecule type" value="Genomic_DNA"/>
</dbReference>
<dbReference type="Proteomes" id="UP000589818">
    <property type="component" value="Unassembled WGS sequence"/>
</dbReference>
<evidence type="ECO:0000313" key="2">
    <source>
        <dbReference type="Proteomes" id="UP000589818"/>
    </source>
</evidence>
<organism evidence="1 2">
    <name type="scientific">Pseudomonas umsongensis</name>
    <dbReference type="NCBI Taxonomy" id="198618"/>
    <lineage>
        <taxon>Bacteria</taxon>
        <taxon>Pseudomonadati</taxon>
        <taxon>Pseudomonadota</taxon>
        <taxon>Gammaproteobacteria</taxon>
        <taxon>Pseudomonadales</taxon>
        <taxon>Pseudomonadaceae</taxon>
        <taxon>Pseudomonas</taxon>
    </lineage>
</organism>
<name>A0ACC5M709_9PSED</name>
<keyword evidence="2" id="KW-1185">Reference proteome</keyword>
<sequence length="69" mass="8068">MLDRTTNERDRVGMTEFEWPGLTKIEHRLIELYRRLGELDQQQVRRVTEILVTNPKGSAVDSPQSLCLK</sequence>
<proteinExistence type="predicted"/>
<reference evidence="1" key="1">
    <citation type="submission" date="2020-08" db="EMBL/GenBank/DDBJ databases">
        <title>Plant associated metagenomes--Microbial community diversity and host control of community assembly across model and emerging plant ecological genomics systems.</title>
        <authorList>
            <person name="Dangl J."/>
        </authorList>
    </citation>
    <scope>NUCLEOTIDE SEQUENCE</scope>
    <source>
        <strain evidence="1">KD5</strain>
    </source>
</reference>
<protein>
    <submittedName>
        <fullName evidence="1">Uncharacterized protein</fullName>
    </submittedName>
</protein>